<protein>
    <submittedName>
        <fullName evidence="1">Uncharacterized protein</fullName>
    </submittedName>
</protein>
<dbReference type="AlphaFoldDB" id="A0A2P2NXP9"/>
<sequence>MHMRMHTCLMFWRCYFESFYSSYNIFS</sequence>
<dbReference type="EMBL" id="GGEC01066812">
    <property type="protein sequence ID" value="MBX47296.1"/>
    <property type="molecule type" value="Transcribed_RNA"/>
</dbReference>
<name>A0A2P2NXP9_RHIMU</name>
<reference evidence="1" key="1">
    <citation type="submission" date="2018-02" db="EMBL/GenBank/DDBJ databases">
        <title>Rhizophora mucronata_Transcriptome.</title>
        <authorList>
            <person name="Meera S.P."/>
            <person name="Sreeshan A."/>
            <person name="Augustine A."/>
        </authorList>
    </citation>
    <scope>NUCLEOTIDE SEQUENCE</scope>
    <source>
        <tissue evidence="1">Leaf</tissue>
    </source>
</reference>
<proteinExistence type="predicted"/>
<evidence type="ECO:0000313" key="1">
    <source>
        <dbReference type="EMBL" id="MBX47296.1"/>
    </source>
</evidence>
<accession>A0A2P2NXP9</accession>
<organism evidence="1">
    <name type="scientific">Rhizophora mucronata</name>
    <name type="common">Asiatic mangrove</name>
    <dbReference type="NCBI Taxonomy" id="61149"/>
    <lineage>
        <taxon>Eukaryota</taxon>
        <taxon>Viridiplantae</taxon>
        <taxon>Streptophyta</taxon>
        <taxon>Embryophyta</taxon>
        <taxon>Tracheophyta</taxon>
        <taxon>Spermatophyta</taxon>
        <taxon>Magnoliopsida</taxon>
        <taxon>eudicotyledons</taxon>
        <taxon>Gunneridae</taxon>
        <taxon>Pentapetalae</taxon>
        <taxon>rosids</taxon>
        <taxon>fabids</taxon>
        <taxon>Malpighiales</taxon>
        <taxon>Rhizophoraceae</taxon>
        <taxon>Rhizophora</taxon>
    </lineage>
</organism>